<dbReference type="GO" id="GO:0005634">
    <property type="term" value="C:nucleus"/>
    <property type="evidence" value="ECO:0007669"/>
    <property type="project" value="TreeGrafter"/>
</dbReference>
<sequence length="1079" mass="122468">SFASNLKDIFSSYSEIPHKALIDDPKGFHKYSKIITEVLKTMKDLGMSYKFGLLHEVGFVNFVTASEITNYPEHFVHILMRYEELREIYFSRSPNKKQLNPGTMQRIDGSLSHAILYAAFFNGVIRSADGALSDLRSLMGQTDKSGFNHWILGVLASKSNIPKHDKADAEKAKKILISFGSHLHALESTKFKEDLSSVLTKLSTDSEKLRLIQSNVVSDILRDVNIHRIILDSHIKYYNQWLKQAPLPASCPNHLRDHLLKTCESILGVVQAYVKLMDAVEVRQAMNEEMSVLKVDVLMRSLKALASLSSFEPRLRLSSIEPLLNTYASMIESFKIRCQGVAFKHPPEEEDKDEDKQGGDDKGPKEGCGLGEGTGTDNVSSEIPDEDMLEGAERPEDQEKQEEKDDEENGPKEDDGIEMADDFDDGKFEPQEKDEKEEEGSENEEEKEELDQKEEDVEEDTELDDDLWKDEEKDEEPEDKSTEKDDQVTEDRKDQTQKSQANREHRDNKNKPQDPEEEDNPEVNEQEEQEEEDDPDEKRKDLDDSENDETEEEEKRKREDEEFSDGEELDLDVLDDKKLDEHEPEDLNMDDMNIEDDNDEEMPDMTKDDLEDYDKPDFEDPEFDLDEDKTEEAGGDFSENDPKENASNIPEGSKNETLEEDTAVNNQDSIDGSNMDAESQEQDSTPQPQNVQPNKEKSKANEKSKASKDNQDVKDVEIAHKDEKEESKRDDESKAHDNLPEEEEREEDPSVVETMDHKQLKDHSGKEKEEDKEEEDNKMDVDDVANPMPKIEDENLLPTHGAERPNDSFFSSGQPLAVGAANMPASTSLIPVTSEPLRPISFSSQSAKEWSETLGETSSLSQNLISKLRLLFEPTKANRLKGDYKAGKRLNMRKIIPYIASHFGKTRFGSREPNMSDNDASKMAIQALATVSQAFNVLEVGKLDGARIIEGFQFAQSKTSILSLIEESSAAFVRCGAEVSNSLSQLLVIISDGKEELLASLRRAASLNIFIMFVIVETGRDSILDIRFPVFDDGHNLLRIESYMDNFPFNYYILLKDMISLPTTLCGALQQWFEMSQFK</sequence>
<evidence type="ECO:0000256" key="2">
    <source>
        <dbReference type="ARBA" id="ARBA00022840"/>
    </source>
</evidence>
<feature type="compositionally biased region" description="Acidic residues" evidence="3">
    <location>
        <begin position="415"/>
        <end position="424"/>
    </location>
</feature>
<keyword evidence="1" id="KW-0547">Nucleotide-binding</keyword>
<dbReference type="GO" id="GO:0000027">
    <property type="term" value="P:ribosomal large subunit assembly"/>
    <property type="evidence" value="ECO:0007669"/>
    <property type="project" value="TreeGrafter"/>
</dbReference>
<dbReference type="GO" id="GO:0030687">
    <property type="term" value="C:preribosome, large subunit precursor"/>
    <property type="evidence" value="ECO:0007669"/>
    <property type="project" value="TreeGrafter"/>
</dbReference>
<name>A0A7T8HEW2_CALRO</name>
<feature type="compositionally biased region" description="Acidic residues" evidence="3">
    <location>
        <begin position="740"/>
        <end position="750"/>
    </location>
</feature>
<dbReference type="PANTHER" id="PTHR48103">
    <property type="entry name" value="MIDASIN-RELATED"/>
    <property type="match status" value="1"/>
</dbReference>
<feature type="compositionally biased region" description="Basic and acidic residues" evidence="3">
    <location>
        <begin position="694"/>
        <end position="739"/>
    </location>
</feature>
<evidence type="ECO:0000256" key="1">
    <source>
        <dbReference type="ARBA" id="ARBA00022741"/>
    </source>
</evidence>
<dbReference type="PANTHER" id="PTHR48103:SF2">
    <property type="entry name" value="MIDASIN"/>
    <property type="match status" value="1"/>
</dbReference>
<evidence type="ECO:0000313" key="4">
    <source>
        <dbReference type="EMBL" id="QQP48798.1"/>
    </source>
</evidence>
<keyword evidence="5" id="KW-1185">Reference proteome</keyword>
<evidence type="ECO:0000313" key="5">
    <source>
        <dbReference type="Proteomes" id="UP000595437"/>
    </source>
</evidence>
<feature type="compositionally biased region" description="Basic and acidic residues" evidence="3">
    <location>
        <begin position="479"/>
        <end position="514"/>
    </location>
</feature>
<proteinExistence type="predicted"/>
<protein>
    <submittedName>
        <fullName evidence="4">Midasin</fullName>
    </submittedName>
</protein>
<evidence type="ECO:0000256" key="3">
    <source>
        <dbReference type="SAM" id="MobiDB-lite"/>
    </source>
</evidence>
<dbReference type="AlphaFoldDB" id="A0A7T8HEW2"/>
<feature type="compositionally biased region" description="Basic and acidic residues" evidence="3">
    <location>
        <begin position="354"/>
        <end position="365"/>
    </location>
</feature>
<dbReference type="GO" id="GO:0000055">
    <property type="term" value="P:ribosomal large subunit export from nucleus"/>
    <property type="evidence" value="ECO:0007669"/>
    <property type="project" value="TreeGrafter"/>
</dbReference>
<organism evidence="4 5">
    <name type="scientific">Caligus rogercresseyi</name>
    <name type="common">Sea louse</name>
    <dbReference type="NCBI Taxonomy" id="217165"/>
    <lineage>
        <taxon>Eukaryota</taxon>
        <taxon>Metazoa</taxon>
        <taxon>Ecdysozoa</taxon>
        <taxon>Arthropoda</taxon>
        <taxon>Crustacea</taxon>
        <taxon>Multicrustacea</taxon>
        <taxon>Hexanauplia</taxon>
        <taxon>Copepoda</taxon>
        <taxon>Siphonostomatoida</taxon>
        <taxon>Caligidae</taxon>
        <taxon>Caligus</taxon>
    </lineage>
</organism>
<feature type="compositionally biased region" description="Acidic residues" evidence="3">
    <location>
        <begin position="543"/>
        <end position="552"/>
    </location>
</feature>
<feature type="region of interest" description="Disordered" evidence="3">
    <location>
        <begin position="344"/>
        <end position="813"/>
    </location>
</feature>
<feature type="compositionally biased region" description="Acidic residues" evidence="3">
    <location>
        <begin position="619"/>
        <end position="634"/>
    </location>
</feature>
<feature type="compositionally biased region" description="Basic and acidic residues" evidence="3">
    <location>
        <begin position="754"/>
        <end position="769"/>
    </location>
</feature>
<dbReference type="Proteomes" id="UP000595437">
    <property type="component" value="Chromosome 6"/>
</dbReference>
<feature type="compositionally biased region" description="Polar residues" evidence="3">
    <location>
        <begin position="663"/>
        <end position="672"/>
    </location>
</feature>
<keyword evidence="2" id="KW-0067">ATP-binding</keyword>
<feature type="compositionally biased region" description="Acidic residues" evidence="3">
    <location>
        <begin position="561"/>
        <end position="573"/>
    </location>
</feature>
<gene>
    <name evidence="4" type="ORF">FKW44_009226</name>
</gene>
<feature type="compositionally biased region" description="Basic and acidic residues" evidence="3">
    <location>
        <begin position="391"/>
        <end position="414"/>
    </location>
</feature>
<dbReference type="GO" id="GO:0005524">
    <property type="term" value="F:ATP binding"/>
    <property type="evidence" value="ECO:0007669"/>
    <property type="project" value="UniProtKB-KW"/>
</dbReference>
<feature type="non-terminal residue" evidence="4">
    <location>
        <position position="1079"/>
    </location>
</feature>
<feature type="compositionally biased region" description="Acidic residues" evidence="3">
    <location>
        <begin position="515"/>
        <end position="535"/>
    </location>
</feature>
<feature type="compositionally biased region" description="Basic and acidic residues" evidence="3">
    <location>
        <begin position="425"/>
        <end position="434"/>
    </location>
</feature>
<dbReference type="OrthoDB" id="6382870at2759"/>
<feature type="compositionally biased region" description="Acidic residues" evidence="3">
    <location>
        <begin position="582"/>
        <end position="603"/>
    </location>
</feature>
<dbReference type="EMBL" id="CP045895">
    <property type="protein sequence ID" value="QQP48798.1"/>
    <property type="molecule type" value="Genomic_DNA"/>
</dbReference>
<feature type="compositionally biased region" description="Acidic residues" evidence="3">
    <location>
        <begin position="435"/>
        <end position="478"/>
    </location>
</feature>
<accession>A0A7T8HEW2</accession>
<feature type="compositionally biased region" description="Basic and acidic residues" evidence="3">
    <location>
        <begin position="604"/>
        <end position="618"/>
    </location>
</feature>
<feature type="compositionally biased region" description="Polar residues" evidence="3">
    <location>
        <begin position="682"/>
        <end position="693"/>
    </location>
</feature>
<reference evidence="5" key="1">
    <citation type="submission" date="2021-01" db="EMBL/GenBank/DDBJ databases">
        <title>Caligus Genome Assembly.</title>
        <authorList>
            <person name="Gallardo-Escarate C."/>
        </authorList>
    </citation>
    <scope>NUCLEOTIDE SEQUENCE [LARGE SCALE GENOMIC DNA]</scope>
</reference>